<comment type="caution">
    <text evidence="1">The sequence shown here is derived from an EMBL/GenBank/DDBJ whole genome shotgun (WGS) entry which is preliminary data.</text>
</comment>
<proteinExistence type="predicted"/>
<gene>
    <name evidence="1" type="ORF">Q664_39295</name>
</gene>
<organism evidence="1 2">
    <name type="scientific">Archangium violaceum Cb vi76</name>
    <dbReference type="NCBI Taxonomy" id="1406225"/>
    <lineage>
        <taxon>Bacteria</taxon>
        <taxon>Pseudomonadati</taxon>
        <taxon>Myxococcota</taxon>
        <taxon>Myxococcia</taxon>
        <taxon>Myxococcales</taxon>
        <taxon>Cystobacterineae</taxon>
        <taxon>Archangiaceae</taxon>
        <taxon>Archangium</taxon>
    </lineage>
</organism>
<dbReference type="Proteomes" id="UP000028547">
    <property type="component" value="Unassembled WGS sequence"/>
</dbReference>
<dbReference type="EMBL" id="JPMI01000277">
    <property type="protein sequence ID" value="KFA88665.1"/>
    <property type="molecule type" value="Genomic_DNA"/>
</dbReference>
<dbReference type="AlphaFoldDB" id="A0A084SJN0"/>
<reference evidence="1 2" key="1">
    <citation type="submission" date="2014-07" db="EMBL/GenBank/DDBJ databases">
        <title>Draft Genome Sequence of Gephyronic Acid Producer, Cystobacter violaceus Strain Cb vi76.</title>
        <authorList>
            <person name="Stevens D.C."/>
            <person name="Young J."/>
            <person name="Carmichael R."/>
            <person name="Tan J."/>
            <person name="Taylor R.E."/>
        </authorList>
    </citation>
    <scope>NUCLEOTIDE SEQUENCE [LARGE SCALE GENOMIC DNA]</scope>
    <source>
        <strain evidence="1 2">Cb vi76</strain>
    </source>
</reference>
<evidence type="ECO:0000313" key="1">
    <source>
        <dbReference type="EMBL" id="KFA88665.1"/>
    </source>
</evidence>
<sequence length="171" mass="19926">MNLEQLRKHPSFPFLAFKQNDLEFLLLEMFWAEFFRDCLGKLKDAQDWVPLFPAERDGVPILVVANTRRNRAVRIHLRSNEDDKPLYPSGSPEMPGEYFLPLDLWLDEVRDAAGATAYPAVVISTDMSPSALDMTRQVLTQFCREDEPTGPTQAWLDRYYEELSKRGYHWK</sequence>
<dbReference type="RefSeq" id="WP_043407648.1">
    <property type="nucleotide sequence ID" value="NZ_JPMI01000277.1"/>
</dbReference>
<name>A0A084SJN0_9BACT</name>
<evidence type="ECO:0000313" key="2">
    <source>
        <dbReference type="Proteomes" id="UP000028547"/>
    </source>
</evidence>
<accession>A0A084SJN0</accession>
<protein>
    <submittedName>
        <fullName evidence="1">Uncharacterized protein</fullName>
    </submittedName>
</protein>